<keyword evidence="3" id="KW-1185">Reference proteome</keyword>
<protein>
    <recommendedName>
        <fullName evidence="1">F-box domain-containing protein</fullName>
    </recommendedName>
</protein>
<dbReference type="PROSITE" id="PS50181">
    <property type="entry name" value="FBOX"/>
    <property type="match status" value="1"/>
</dbReference>
<comment type="caution">
    <text evidence="2">The sequence shown here is derived from an EMBL/GenBank/DDBJ whole genome shotgun (WGS) entry which is preliminary data.</text>
</comment>
<organism evidence="2 3">
    <name type="scientific">Mycena citricolor</name>
    <dbReference type="NCBI Taxonomy" id="2018698"/>
    <lineage>
        <taxon>Eukaryota</taxon>
        <taxon>Fungi</taxon>
        <taxon>Dikarya</taxon>
        <taxon>Basidiomycota</taxon>
        <taxon>Agaricomycotina</taxon>
        <taxon>Agaricomycetes</taxon>
        <taxon>Agaricomycetidae</taxon>
        <taxon>Agaricales</taxon>
        <taxon>Marasmiineae</taxon>
        <taxon>Mycenaceae</taxon>
        <taxon>Mycena</taxon>
    </lineage>
</organism>
<proteinExistence type="predicted"/>
<dbReference type="InterPro" id="IPR001810">
    <property type="entry name" value="F-box_dom"/>
</dbReference>
<sequence length="554" mass="61211">MPSNSILDLPPELIHVCLSYLPLADIYTLEHLVGNTLLRSLITSSVAIAYRRALHSACVEESPTFSHPASSPSPVSDRLRLLRRTNERFTAFDPVHRGSLTVPFPTTSIYDLAGDVFVLGDGCGEMVDGRCTGVRVLQTRVAAAAAAKSEGLVEGVDEDVWRRINAGKPIIDFGLAVEEHDLIAMVTYVSVDQTRRQIDVSFFHFSTGAPHSQARRHVLPVQETDTAHGPPTVSIEIVGENLAMSLFYGNAHTAERDSLHVFNWRTGMRKKSDFFPVSSPGLIFLTPRHLLLPDVRVQYFVIVEYPDSDSEVTEPALALLEFPSIMNHTEVLHVQCRVSPTAAASPNSPASSGAPSSRFVPRAEDAIILFSFAMGRFDQQGLLQAADDHVFVISKRPLYDKLLGGPMSRERLSWDEWAAPAMCYIDGEDLHFRYITVTHGQRLVYIDHAAAEARAPVRILDFNAGRFEDARRRGAVDGPHAVVQPMEGGKPRGIVRQFRAFRKPLESTLPYVETTSKELFDWGAAIINDECILGVQFGVIAHALSLEVLHFGEL</sequence>
<feature type="domain" description="F-box" evidence="1">
    <location>
        <begin position="3"/>
        <end position="53"/>
    </location>
</feature>
<accession>A0AAD2HBD1</accession>
<evidence type="ECO:0000313" key="3">
    <source>
        <dbReference type="Proteomes" id="UP001295794"/>
    </source>
</evidence>
<dbReference type="Proteomes" id="UP001295794">
    <property type="component" value="Unassembled WGS sequence"/>
</dbReference>
<evidence type="ECO:0000259" key="1">
    <source>
        <dbReference type="PROSITE" id="PS50181"/>
    </source>
</evidence>
<dbReference type="AlphaFoldDB" id="A0AAD2HBD1"/>
<gene>
    <name evidence="2" type="ORF">MYCIT1_LOCUS16884</name>
</gene>
<dbReference type="EMBL" id="CAVNYO010000174">
    <property type="protein sequence ID" value="CAK5271668.1"/>
    <property type="molecule type" value="Genomic_DNA"/>
</dbReference>
<reference evidence="2" key="1">
    <citation type="submission" date="2023-11" db="EMBL/GenBank/DDBJ databases">
        <authorList>
            <person name="De Vega J J."/>
            <person name="De Vega J J."/>
        </authorList>
    </citation>
    <scope>NUCLEOTIDE SEQUENCE</scope>
</reference>
<name>A0AAD2HBD1_9AGAR</name>
<evidence type="ECO:0000313" key="2">
    <source>
        <dbReference type="EMBL" id="CAK5271668.1"/>
    </source>
</evidence>